<protein>
    <submittedName>
        <fullName evidence="1">Uncharacterized protein</fullName>
    </submittedName>
</protein>
<gene>
    <name evidence="1" type="ORF">EAIL5_0559</name>
</gene>
<sequence>MILSLPWQRTTLMQQSLGLFAQKAVAKVIANLGDVGVRAQPGTL</sequence>
<dbReference type="EMBL" id="FR719186">
    <property type="protein sequence ID" value="CBX79379.1"/>
    <property type="molecule type" value="Genomic_DNA"/>
</dbReference>
<evidence type="ECO:0000313" key="1">
    <source>
        <dbReference type="EMBL" id="CBX79379.1"/>
    </source>
</evidence>
<reference evidence="1" key="1">
    <citation type="journal article" date="2011" name="J. Bacteriol.">
        <title>Genome Sequence of an Erwinia amylovora Strain with Pathogenicity Restricted to Rubus Plants.</title>
        <authorList>
            <person name="Powney R."/>
            <person name="Smits T.H."/>
            <person name="Sawbridge T."/>
            <person name="Frey B."/>
            <person name="Blom J."/>
            <person name="Frey J.E."/>
            <person name="Plummer K.M."/>
            <person name="Beer S.V."/>
            <person name="Luck J."/>
            <person name="Duffy B."/>
            <person name="Rodoni B."/>
        </authorList>
    </citation>
    <scope>NUCLEOTIDE SEQUENCE</scope>
    <source>
        <strain evidence="1">ATCC BAA-2158</strain>
    </source>
</reference>
<proteinExistence type="predicted"/>
<name>E5B1M8_ERWAM</name>
<organism evidence="1">
    <name type="scientific">Erwinia amylovora ATCC BAA-2158</name>
    <dbReference type="NCBI Taxonomy" id="889211"/>
    <lineage>
        <taxon>Bacteria</taxon>
        <taxon>Pseudomonadati</taxon>
        <taxon>Pseudomonadota</taxon>
        <taxon>Gammaproteobacteria</taxon>
        <taxon>Enterobacterales</taxon>
        <taxon>Erwiniaceae</taxon>
        <taxon>Erwinia</taxon>
    </lineage>
</organism>
<accession>E5B1M8</accession>
<dbReference type="AlphaFoldDB" id="E5B1M8"/>